<organism evidence="2 3">
    <name type="scientific">Ditylenchus dipsaci</name>
    <dbReference type="NCBI Taxonomy" id="166011"/>
    <lineage>
        <taxon>Eukaryota</taxon>
        <taxon>Metazoa</taxon>
        <taxon>Ecdysozoa</taxon>
        <taxon>Nematoda</taxon>
        <taxon>Chromadorea</taxon>
        <taxon>Rhabditida</taxon>
        <taxon>Tylenchina</taxon>
        <taxon>Tylenchomorpha</taxon>
        <taxon>Sphaerularioidea</taxon>
        <taxon>Anguinidae</taxon>
        <taxon>Anguininae</taxon>
        <taxon>Ditylenchus</taxon>
    </lineage>
</organism>
<keyword evidence="1" id="KW-0472">Membrane</keyword>
<feature type="transmembrane region" description="Helical" evidence="1">
    <location>
        <begin position="116"/>
        <end position="140"/>
    </location>
</feature>
<evidence type="ECO:0000313" key="3">
    <source>
        <dbReference type="WBParaSite" id="jg12736.1"/>
    </source>
</evidence>
<feature type="transmembrane region" description="Helical" evidence="1">
    <location>
        <begin position="28"/>
        <end position="49"/>
    </location>
</feature>
<keyword evidence="1" id="KW-1133">Transmembrane helix</keyword>
<dbReference type="AlphaFoldDB" id="A0A915CVQ2"/>
<sequence>MILSFVNLTATHSVVKKKRYHKNDGTEIFAYVTLVLLLISYSLVLWLCLKKSPMSMNRYRWFILLNSTNAVLFDVLSTLFHPEFLLPYPIIMVGGVMRDVHLGDTVTHILSDNIQILLEIAGVVVFILIGLLVAVIAYSIHGCYGF</sequence>
<reference evidence="3" key="1">
    <citation type="submission" date="2022-11" db="UniProtKB">
        <authorList>
            <consortium name="WormBaseParasite"/>
        </authorList>
    </citation>
    <scope>IDENTIFICATION</scope>
</reference>
<keyword evidence="2" id="KW-1185">Reference proteome</keyword>
<accession>A0A915CVQ2</accession>
<keyword evidence="1" id="KW-0812">Transmembrane</keyword>
<evidence type="ECO:0000313" key="2">
    <source>
        <dbReference type="Proteomes" id="UP000887574"/>
    </source>
</evidence>
<dbReference type="Proteomes" id="UP000887574">
    <property type="component" value="Unplaced"/>
</dbReference>
<feature type="transmembrane region" description="Helical" evidence="1">
    <location>
        <begin position="61"/>
        <end position="80"/>
    </location>
</feature>
<dbReference type="WBParaSite" id="jg12736.1">
    <property type="protein sequence ID" value="jg12736.1"/>
    <property type="gene ID" value="jg12736"/>
</dbReference>
<evidence type="ECO:0000256" key="1">
    <source>
        <dbReference type="SAM" id="Phobius"/>
    </source>
</evidence>
<proteinExistence type="predicted"/>
<name>A0A915CVQ2_9BILA</name>
<protein>
    <submittedName>
        <fullName evidence="3">G protein-coupled receptor</fullName>
    </submittedName>
</protein>